<dbReference type="AlphaFoldDB" id="A0A545AQL3"/>
<dbReference type="Proteomes" id="UP000317982">
    <property type="component" value="Unassembled WGS sequence"/>
</dbReference>
<dbReference type="EMBL" id="VIRS01000012">
    <property type="protein sequence ID" value="TQS43614.1"/>
    <property type="molecule type" value="Genomic_DNA"/>
</dbReference>
<evidence type="ECO:0000259" key="3">
    <source>
        <dbReference type="Pfam" id="PF13439"/>
    </source>
</evidence>
<dbReference type="RefSeq" id="WP_142705915.1">
    <property type="nucleotide sequence ID" value="NZ_VIRS01000012.1"/>
</dbReference>
<dbReference type="InterPro" id="IPR050194">
    <property type="entry name" value="Glycosyltransferase_grp1"/>
</dbReference>
<dbReference type="Gene3D" id="3.40.50.2000">
    <property type="entry name" value="Glycogen Phosphorylase B"/>
    <property type="match status" value="2"/>
</dbReference>
<sequence length="373" mass="38960">MRVAIITESYSPDVNGVAHSVLRTVEHLLARGHEPMVVAPESTAVPRASLPDIPVVRVPSVGLPGYASFRVGLPTRRVAAALRRFRPDVVHLASPFALAAQGAFVAARLKLPAVAIYQTDVPGFAGFYKLGAGRAAAWRWLRRVHGVTARTLAPSSATATELSAHGIGPVHLWPRGVDAVRFDPSKRSDEFRARIGDGVLVGYVGRLAPEKRVDLLAPASRLPGVKVVIIGDGPARPSLERLMPGATFLGEVVGDDLATAFASLDVFVHTGAHETFCQTVQEAMASGLPVVAPAAGGPVDLVRTGRTGYLVTPEDASAVTVAVQALAADPALRQEFGIAGRAAVAGRSWAAIGDALIGHYQAVIGPVPLEKAA</sequence>
<evidence type="ECO:0000256" key="1">
    <source>
        <dbReference type="ARBA" id="ARBA00022676"/>
    </source>
</evidence>
<keyword evidence="1" id="KW-0328">Glycosyltransferase</keyword>
<gene>
    <name evidence="4" type="ORF">FL583_18440</name>
</gene>
<dbReference type="InterPro" id="IPR028098">
    <property type="entry name" value="Glyco_trans_4-like_N"/>
</dbReference>
<dbReference type="GO" id="GO:1901137">
    <property type="term" value="P:carbohydrate derivative biosynthetic process"/>
    <property type="evidence" value="ECO:0007669"/>
    <property type="project" value="UniProtKB-ARBA"/>
</dbReference>
<feature type="domain" description="Glycosyltransferase subfamily 4-like N-terminal" evidence="3">
    <location>
        <begin position="14"/>
        <end position="179"/>
    </location>
</feature>
<dbReference type="FunCoup" id="A0A545AQL3">
    <property type="interactions" value="13"/>
</dbReference>
<evidence type="ECO:0000313" key="5">
    <source>
        <dbReference type="Proteomes" id="UP000317982"/>
    </source>
</evidence>
<name>A0A545AQL3_9ACTN</name>
<dbReference type="Pfam" id="PF13439">
    <property type="entry name" value="Glyco_transf_4"/>
    <property type="match status" value="1"/>
</dbReference>
<dbReference type="OrthoDB" id="9802525at2"/>
<organism evidence="4 5">
    <name type="scientific">Cryptosporangium phraense</name>
    <dbReference type="NCBI Taxonomy" id="2593070"/>
    <lineage>
        <taxon>Bacteria</taxon>
        <taxon>Bacillati</taxon>
        <taxon>Actinomycetota</taxon>
        <taxon>Actinomycetes</taxon>
        <taxon>Cryptosporangiales</taxon>
        <taxon>Cryptosporangiaceae</taxon>
        <taxon>Cryptosporangium</taxon>
    </lineage>
</organism>
<dbReference type="GO" id="GO:0016758">
    <property type="term" value="F:hexosyltransferase activity"/>
    <property type="evidence" value="ECO:0007669"/>
    <property type="project" value="TreeGrafter"/>
</dbReference>
<proteinExistence type="predicted"/>
<reference evidence="4 5" key="1">
    <citation type="submission" date="2019-07" db="EMBL/GenBank/DDBJ databases">
        <title>Cryptosporangium phraense sp. nov., isolated from plant litter.</title>
        <authorList>
            <person name="Suriyachadkun C."/>
        </authorList>
    </citation>
    <scope>NUCLEOTIDE SEQUENCE [LARGE SCALE GENOMIC DNA]</scope>
    <source>
        <strain evidence="4 5">A-T 5661</strain>
    </source>
</reference>
<protein>
    <submittedName>
        <fullName evidence="4">Glycosyltransferase family 1 protein</fullName>
    </submittedName>
</protein>
<evidence type="ECO:0000313" key="4">
    <source>
        <dbReference type="EMBL" id="TQS43614.1"/>
    </source>
</evidence>
<accession>A0A545AQL3</accession>
<dbReference type="InParanoid" id="A0A545AQL3"/>
<dbReference type="CDD" id="cd03814">
    <property type="entry name" value="GT4-like"/>
    <property type="match status" value="1"/>
</dbReference>
<dbReference type="SUPFAM" id="SSF53756">
    <property type="entry name" value="UDP-Glycosyltransferase/glycogen phosphorylase"/>
    <property type="match status" value="1"/>
</dbReference>
<keyword evidence="2 4" id="KW-0808">Transferase</keyword>
<comment type="caution">
    <text evidence="4">The sequence shown here is derived from an EMBL/GenBank/DDBJ whole genome shotgun (WGS) entry which is preliminary data.</text>
</comment>
<evidence type="ECO:0000256" key="2">
    <source>
        <dbReference type="ARBA" id="ARBA00022679"/>
    </source>
</evidence>
<keyword evidence="5" id="KW-1185">Reference proteome</keyword>
<dbReference type="PANTHER" id="PTHR45947">
    <property type="entry name" value="SULFOQUINOVOSYL TRANSFERASE SQD2"/>
    <property type="match status" value="1"/>
</dbReference>
<dbReference type="PANTHER" id="PTHR45947:SF3">
    <property type="entry name" value="SULFOQUINOVOSYL TRANSFERASE SQD2"/>
    <property type="match status" value="1"/>
</dbReference>
<dbReference type="Pfam" id="PF13692">
    <property type="entry name" value="Glyco_trans_1_4"/>
    <property type="match status" value="1"/>
</dbReference>